<sequence length="254" mass="24984">MKMKKAAILLVPALGLGSALLAAAPAMAADSDSWSYQAELGEMNNSNATGTVMITGTGDKATVTMKVSGLAETFDGDPYPHVQHIHIGGQGTCPAPSADKNGDDVVDTVEGQPAYGMIGTTLSTSGATDKSAATDLKVAGQGDSYTYDRTFTMNADTVAALQAGTAVVVVHGLDPSTLSEKAQGEKSNLVPTLPLAATSPALCGALQDTQMGAMPKGGAQTGGGGTSAGANLGLVGIGGGLLLAAGEPSTCGAG</sequence>
<feature type="signal peptide" evidence="1">
    <location>
        <begin position="1"/>
        <end position="28"/>
    </location>
</feature>
<protein>
    <recommendedName>
        <fullName evidence="4">CHRD domain-containing protein</fullName>
    </recommendedName>
</protein>
<gene>
    <name evidence="2" type="ORF">L2X98_19945</name>
</gene>
<accession>A0ABY5NK85</accession>
<organism evidence="2 3">
    <name type="scientific">Microbacterium elymi</name>
    <dbReference type="NCBI Taxonomy" id="2909587"/>
    <lineage>
        <taxon>Bacteria</taxon>
        <taxon>Bacillati</taxon>
        <taxon>Actinomycetota</taxon>
        <taxon>Actinomycetes</taxon>
        <taxon>Micrococcales</taxon>
        <taxon>Microbacteriaceae</taxon>
        <taxon>Microbacterium</taxon>
    </lineage>
</organism>
<keyword evidence="3" id="KW-1185">Reference proteome</keyword>
<dbReference type="RefSeq" id="WP_259612195.1">
    <property type="nucleotide sequence ID" value="NZ_CP091139.2"/>
</dbReference>
<evidence type="ECO:0000313" key="2">
    <source>
        <dbReference type="EMBL" id="UUT35586.1"/>
    </source>
</evidence>
<evidence type="ECO:0000256" key="1">
    <source>
        <dbReference type="SAM" id="SignalP"/>
    </source>
</evidence>
<evidence type="ECO:0000313" key="3">
    <source>
        <dbReference type="Proteomes" id="UP001054811"/>
    </source>
</evidence>
<reference evidence="2" key="1">
    <citation type="submission" date="2022-01" db="EMBL/GenBank/DDBJ databases">
        <title>Microbacterium eymi and Microbacterium rhizovicinus sp. nov., isolated from the rhizospheric soil of Elymus tsukushiensis, a plant native to the Dokdo Islands, Republic of Korea.</title>
        <authorList>
            <person name="Hwang Y.J."/>
        </authorList>
    </citation>
    <scope>NUCLEOTIDE SEQUENCE</scope>
    <source>
        <strain evidence="2">KUDC0405</strain>
    </source>
</reference>
<evidence type="ECO:0008006" key="4">
    <source>
        <dbReference type="Google" id="ProtNLM"/>
    </source>
</evidence>
<name>A0ABY5NK85_9MICO</name>
<dbReference type="Proteomes" id="UP001054811">
    <property type="component" value="Chromosome"/>
</dbReference>
<proteinExistence type="predicted"/>
<feature type="chain" id="PRO_5046329384" description="CHRD domain-containing protein" evidence="1">
    <location>
        <begin position="29"/>
        <end position="254"/>
    </location>
</feature>
<keyword evidence="1" id="KW-0732">Signal</keyword>
<dbReference type="EMBL" id="CP091139">
    <property type="protein sequence ID" value="UUT35586.1"/>
    <property type="molecule type" value="Genomic_DNA"/>
</dbReference>